<dbReference type="RefSeq" id="XP_033387953.1">
    <property type="nucleotide sequence ID" value="XM_033520923.1"/>
</dbReference>
<dbReference type="InterPro" id="IPR000719">
    <property type="entry name" value="Prot_kinase_dom"/>
</dbReference>
<reference evidence="2" key="1">
    <citation type="journal article" date="2020" name="Stud. Mycol.">
        <title>101 Dothideomycetes genomes: a test case for predicting lifestyles and emergence of pathogens.</title>
        <authorList>
            <person name="Haridas S."/>
            <person name="Albert R."/>
            <person name="Binder M."/>
            <person name="Bloem J."/>
            <person name="Labutti K."/>
            <person name="Salamov A."/>
            <person name="Andreopoulos B."/>
            <person name="Baker S."/>
            <person name="Barry K."/>
            <person name="Bills G."/>
            <person name="Bluhm B."/>
            <person name="Cannon C."/>
            <person name="Castanera R."/>
            <person name="Culley D."/>
            <person name="Daum C."/>
            <person name="Ezra D."/>
            <person name="Gonzalez J."/>
            <person name="Henrissat B."/>
            <person name="Kuo A."/>
            <person name="Liang C."/>
            <person name="Lipzen A."/>
            <person name="Lutzoni F."/>
            <person name="Magnuson J."/>
            <person name="Mondo S."/>
            <person name="Nolan M."/>
            <person name="Ohm R."/>
            <person name="Pangilinan J."/>
            <person name="Park H.-J."/>
            <person name="Ramirez L."/>
            <person name="Alfaro M."/>
            <person name="Sun H."/>
            <person name="Tritt A."/>
            <person name="Yoshinaga Y."/>
            <person name="Zwiers L.-H."/>
            <person name="Turgeon B."/>
            <person name="Goodwin S."/>
            <person name="Spatafora J."/>
            <person name="Crous P."/>
            <person name="Grigoriev I."/>
        </authorList>
    </citation>
    <scope>NUCLEOTIDE SEQUENCE</scope>
    <source>
        <strain evidence="2">CBS 175.79</strain>
    </source>
</reference>
<dbReference type="Proteomes" id="UP000799778">
    <property type="component" value="Unassembled WGS sequence"/>
</dbReference>
<dbReference type="PANTHER" id="PTHR37542">
    <property type="entry name" value="HELO DOMAIN-CONTAINING PROTEIN-RELATED"/>
    <property type="match status" value="1"/>
</dbReference>
<keyword evidence="3" id="KW-1185">Reference proteome</keyword>
<dbReference type="PROSITE" id="PS50011">
    <property type="entry name" value="PROTEIN_KINASE_DOM"/>
    <property type="match status" value="1"/>
</dbReference>
<accession>A0A6A5Y510</accession>
<evidence type="ECO:0000259" key="1">
    <source>
        <dbReference type="PROSITE" id="PS50011"/>
    </source>
</evidence>
<dbReference type="PANTHER" id="PTHR37542:SF1">
    <property type="entry name" value="PRION-INHIBITION AND PROPAGATION HELO DOMAIN-CONTAINING PROTEIN"/>
    <property type="match status" value="1"/>
</dbReference>
<protein>
    <recommendedName>
        <fullName evidence="1">Protein kinase domain-containing protein</fullName>
    </recommendedName>
</protein>
<dbReference type="InterPro" id="IPR011009">
    <property type="entry name" value="Kinase-like_dom_sf"/>
</dbReference>
<dbReference type="GO" id="GO:0005524">
    <property type="term" value="F:ATP binding"/>
    <property type="evidence" value="ECO:0007669"/>
    <property type="project" value="InterPro"/>
</dbReference>
<sequence length="481" mass="54741">MNRACKAVVETCHNFKNADVQLHERNVRLLSNCLQLGKQLEIFRQIADQLDDQRQTAQLDVLDILVLKLNYVDAKLKYFSENQSSKWARAKYVVQKSNLDKAINDIESWQRLSFNPLWLETMKVQTQQIDQPLRRAKESSPPQDSNIMAAAIAIRNPLKDVNTARVFLPATKLESAEILDIEYSSVKYVNIDNKWRVLDSVSYLQRDAVRELAVRLKRADPSTFGLLTCLGAVQDERDHTCSLVFRIPESISMPVTLRAKIMSTDTTHSLSDRFRLATQLARAVFSIHTFDMVHKSIQPENIILFDDPTSTLGSAYLFGFEKIRLDTGDTVMAGDTDWTKNLYRHPQRQGPRIQERYVMQHDIYSLGVCLLEIGLWSSFVNYVPGGDFQPFKSQAYPMIYGDDYYTPRGSEATKGHLLALAVYELPKTMGSKYAAIVESCLTCLDLGNEDFGDEDELQRDGETVAVRYIQKVLMQLSGISV</sequence>
<dbReference type="SUPFAM" id="SSF56112">
    <property type="entry name" value="Protein kinase-like (PK-like)"/>
    <property type="match status" value="1"/>
</dbReference>
<gene>
    <name evidence="2" type="ORF">BU24DRAFT_123764</name>
</gene>
<organism evidence="2 3">
    <name type="scientific">Aaosphaeria arxii CBS 175.79</name>
    <dbReference type="NCBI Taxonomy" id="1450172"/>
    <lineage>
        <taxon>Eukaryota</taxon>
        <taxon>Fungi</taxon>
        <taxon>Dikarya</taxon>
        <taxon>Ascomycota</taxon>
        <taxon>Pezizomycotina</taxon>
        <taxon>Dothideomycetes</taxon>
        <taxon>Pleosporomycetidae</taxon>
        <taxon>Pleosporales</taxon>
        <taxon>Pleosporales incertae sedis</taxon>
        <taxon>Aaosphaeria</taxon>
    </lineage>
</organism>
<dbReference type="OrthoDB" id="1911848at2759"/>
<proteinExistence type="predicted"/>
<dbReference type="AlphaFoldDB" id="A0A6A5Y510"/>
<dbReference type="GO" id="GO:0004672">
    <property type="term" value="F:protein kinase activity"/>
    <property type="evidence" value="ECO:0007669"/>
    <property type="project" value="InterPro"/>
</dbReference>
<feature type="domain" description="Protein kinase" evidence="1">
    <location>
        <begin position="152"/>
        <end position="481"/>
    </location>
</feature>
<name>A0A6A5Y510_9PLEO</name>
<evidence type="ECO:0000313" key="3">
    <source>
        <dbReference type="Proteomes" id="UP000799778"/>
    </source>
</evidence>
<dbReference type="Gene3D" id="1.10.510.10">
    <property type="entry name" value="Transferase(Phosphotransferase) domain 1"/>
    <property type="match status" value="1"/>
</dbReference>
<evidence type="ECO:0000313" key="2">
    <source>
        <dbReference type="EMBL" id="KAF2019614.1"/>
    </source>
</evidence>
<dbReference type="GeneID" id="54278320"/>
<dbReference type="EMBL" id="ML978067">
    <property type="protein sequence ID" value="KAF2019614.1"/>
    <property type="molecule type" value="Genomic_DNA"/>
</dbReference>